<evidence type="ECO:0000313" key="3">
    <source>
        <dbReference type="EMBL" id="KAK7754872.1"/>
    </source>
</evidence>
<reference evidence="3 4" key="1">
    <citation type="submission" date="2024-02" db="EMBL/GenBank/DDBJ databases">
        <title>De novo assembly and annotation of 12 fungi associated with fruit tree decline syndrome in Ontario, Canada.</title>
        <authorList>
            <person name="Sulman M."/>
            <person name="Ellouze W."/>
            <person name="Ilyukhin E."/>
        </authorList>
    </citation>
    <scope>NUCLEOTIDE SEQUENCE [LARGE SCALE GENOMIC DNA]</scope>
    <source>
        <strain evidence="3 4">M11/M66-122</strain>
    </source>
</reference>
<organism evidence="3 4">
    <name type="scientific">Diatrype stigma</name>
    <dbReference type="NCBI Taxonomy" id="117547"/>
    <lineage>
        <taxon>Eukaryota</taxon>
        <taxon>Fungi</taxon>
        <taxon>Dikarya</taxon>
        <taxon>Ascomycota</taxon>
        <taxon>Pezizomycotina</taxon>
        <taxon>Sordariomycetes</taxon>
        <taxon>Xylariomycetidae</taxon>
        <taxon>Xylariales</taxon>
        <taxon>Diatrypaceae</taxon>
        <taxon>Diatrype</taxon>
    </lineage>
</organism>
<dbReference type="EMBL" id="JAKJXP020000017">
    <property type="protein sequence ID" value="KAK7754872.1"/>
    <property type="molecule type" value="Genomic_DNA"/>
</dbReference>
<accession>A0AAN9UX19</accession>
<name>A0AAN9UX19_9PEZI</name>
<dbReference type="Proteomes" id="UP001320420">
    <property type="component" value="Unassembled WGS sequence"/>
</dbReference>
<evidence type="ECO:0000313" key="4">
    <source>
        <dbReference type="Proteomes" id="UP001320420"/>
    </source>
</evidence>
<protein>
    <submittedName>
        <fullName evidence="3">Uncharacterized protein</fullName>
    </submittedName>
</protein>
<evidence type="ECO:0000256" key="2">
    <source>
        <dbReference type="SAM" id="MobiDB-lite"/>
    </source>
</evidence>
<keyword evidence="4" id="KW-1185">Reference proteome</keyword>
<keyword evidence="1" id="KW-0175">Coiled coil</keyword>
<comment type="caution">
    <text evidence="3">The sequence shown here is derived from an EMBL/GenBank/DDBJ whole genome shotgun (WGS) entry which is preliminary data.</text>
</comment>
<feature type="coiled-coil region" evidence="1">
    <location>
        <begin position="79"/>
        <end position="129"/>
    </location>
</feature>
<proteinExistence type="predicted"/>
<feature type="compositionally biased region" description="Basic and acidic residues" evidence="2">
    <location>
        <begin position="473"/>
        <end position="483"/>
    </location>
</feature>
<evidence type="ECO:0000256" key="1">
    <source>
        <dbReference type="SAM" id="Coils"/>
    </source>
</evidence>
<feature type="compositionally biased region" description="Polar residues" evidence="2">
    <location>
        <begin position="459"/>
        <end position="468"/>
    </location>
</feature>
<gene>
    <name evidence="3" type="ORF">SLS62_003186</name>
</gene>
<feature type="region of interest" description="Disordered" evidence="2">
    <location>
        <begin position="434"/>
        <end position="483"/>
    </location>
</feature>
<dbReference type="AlphaFoldDB" id="A0AAN9UX19"/>
<sequence>MSGRSSPSPPHAPTVHIDESRLPSGQCRYILLNPEIKGQRCACVGFTFNRALPGVTCECGHNSCYHIKSVEPPPDRTELDLLRRRVQILEEQLDRENQSGLGMNLGRLVRRISELEDQVEKNKEELDQDVKGCYSNVNRTWLTVNELAKEQMVHGDRFMAYDERLDRQDDTLQSISDRLGEFNEASIALEERVEELEDTDASMLMTDRFRRGSSSDSVCSKGNQMITAQRRRSPSHSQALTDTATGRAGWVAKEWTVHVSLLPTASQPFPFEKDTNAYKRCLSRGLHRMVAVGGTDSESFVEAVSKAFEDLLKGREWMPLEAQLCDAATLEGLPMLRPLDLALVGRSNYDLDFIRQHCAVCTPSGKAESLYIAMVSDTFSWQFLRRSPCFMEGLEASWAFDPLLDRNDDFEDHDSVPSAGDMMVSVSSLKRKASNSFSPSAAGTAPSPDGGGESSSSSRQKVQRTTCVPVQMEELHRHGVETI</sequence>